<protein>
    <submittedName>
        <fullName evidence="3">Uncharacterized protein</fullName>
    </submittedName>
</protein>
<dbReference type="Gene3D" id="3.90.220.20">
    <property type="entry name" value="DNA methylase specificity domains"/>
    <property type="match status" value="1"/>
</dbReference>
<dbReference type="InterPro" id="IPR044946">
    <property type="entry name" value="Restrct_endonuc_typeI_TRD_sf"/>
</dbReference>
<gene>
    <name evidence="3" type="ORF">CEN46_24560</name>
</gene>
<dbReference type="GO" id="GO:0003677">
    <property type="term" value="F:DNA binding"/>
    <property type="evidence" value="ECO:0007669"/>
    <property type="project" value="UniProtKB-KW"/>
</dbReference>
<organism evidence="3 4">
    <name type="scientific">Fischerella thermalis CCMEE 5318</name>
    <dbReference type="NCBI Taxonomy" id="2019666"/>
    <lineage>
        <taxon>Bacteria</taxon>
        <taxon>Bacillati</taxon>
        <taxon>Cyanobacteriota</taxon>
        <taxon>Cyanophyceae</taxon>
        <taxon>Nostocales</taxon>
        <taxon>Hapalosiphonaceae</taxon>
        <taxon>Fischerella</taxon>
    </lineage>
</organism>
<name>A0A2N6L5E5_9CYAN</name>
<keyword evidence="1" id="KW-0680">Restriction system</keyword>
<comment type="caution">
    <text evidence="3">The sequence shown here is derived from an EMBL/GenBank/DDBJ whole genome shotgun (WGS) entry which is preliminary data.</text>
</comment>
<evidence type="ECO:0000256" key="2">
    <source>
        <dbReference type="ARBA" id="ARBA00023125"/>
    </source>
</evidence>
<accession>A0A2N6L5E5</accession>
<proteinExistence type="predicted"/>
<sequence>MPDEFPYQRVNISQDITRIVLQGIRPEWCCIYLQTDLGAHQIVRLASGVSGQIKIDFDELRSIEVVALPDELQQVFAQGMNQMQTYHLRALQARSTDDESEYLHCRQIAAGILEILIWQAEQVARSASFIPLPVFPDGAEEALTRLLEDECARLGALAE</sequence>
<dbReference type="RefSeq" id="WP_146008800.1">
    <property type="nucleotide sequence ID" value="NZ_NMQE01000866.1"/>
</dbReference>
<evidence type="ECO:0000256" key="1">
    <source>
        <dbReference type="ARBA" id="ARBA00022747"/>
    </source>
</evidence>
<evidence type="ECO:0000313" key="3">
    <source>
        <dbReference type="EMBL" id="PMB16945.1"/>
    </source>
</evidence>
<feature type="non-terminal residue" evidence="3">
    <location>
        <position position="159"/>
    </location>
</feature>
<dbReference type="Proteomes" id="UP000235081">
    <property type="component" value="Unassembled WGS sequence"/>
</dbReference>
<dbReference type="AlphaFoldDB" id="A0A2N6L5E5"/>
<dbReference type="EMBL" id="NMQE01000866">
    <property type="protein sequence ID" value="PMB16945.1"/>
    <property type="molecule type" value="Genomic_DNA"/>
</dbReference>
<reference evidence="3 4" key="1">
    <citation type="submission" date="2017-07" db="EMBL/GenBank/DDBJ databases">
        <title>Genomes of Fischerella (Mastigocladus) sp. strains.</title>
        <authorList>
            <person name="Miller S.R."/>
        </authorList>
    </citation>
    <scope>NUCLEOTIDE SEQUENCE [LARGE SCALE GENOMIC DNA]</scope>
    <source>
        <strain evidence="3 4">CCMEE 5318</strain>
    </source>
</reference>
<evidence type="ECO:0000313" key="4">
    <source>
        <dbReference type="Proteomes" id="UP000235081"/>
    </source>
</evidence>
<keyword evidence="2" id="KW-0238">DNA-binding</keyword>
<dbReference type="SUPFAM" id="SSF116734">
    <property type="entry name" value="DNA methylase specificity domain"/>
    <property type="match status" value="1"/>
</dbReference>
<dbReference type="GO" id="GO:0009307">
    <property type="term" value="P:DNA restriction-modification system"/>
    <property type="evidence" value="ECO:0007669"/>
    <property type="project" value="UniProtKB-KW"/>
</dbReference>